<reference evidence="2" key="1">
    <citation type="submission" date="2014-03" db="EMBL/GenBank/DDBJ databases">
        <authorList>
            <person name="Aksoy S."/>
            <person name="Warren W."/>
            <person name="Wilson R.K."/>
        </authorList>
    </citation>
    <scope>NUCLEOTIDE SEQUENCE [LARGE SCALE GENOMIC DNA]</scope>
    <source>
        <strain evidence="2">IAEA</strain>
    </source>
</reference>
<dbReference type="AlphaFoldDB" id="A0A1A9WJ62"/>
<accession>A0A1A9WJ62</accession>
<reference evidence="1" key="2">
    <citation type="submission" date="2020-05" db="UniProtKB">
        <authorList>
            <consortium name="EnsemblMetazoa"/>
        </authorList>
    </citation>
    <scope>IDENTIFICATION</scope>
    <source>
        <strain evidence="1">IAEA</strain>
    </source>
</reference>
<evidence type="ECO:0000313" key="2">
    <source>
        <dbReference type="Proteomes" id="UP000091820"/>
    </source>
</evidence>
<proteinExistence type="predicted"/>
<evidence type="ECO:0000313" key="1">
    <source>
        <dbReference type="EnsemblMetazoa" id="GBRI021752-PA"/>
    </source>
</evidence>
<protein>
    <submittedName>
        <fullName evidence="1">Uncharacterized protein</fullName>
    </submittedName>
</protein>
<sequence>MGLENKGTVEEMRKALSVLACSPDSKPEIMKRLEELETIYMPHTATLQLPEGGSRSSSPS</sequence>
<organism evidence="1 2">
    <name type="scientific">Glossina brevipalpis</name>
    <dbReference type="NCBI Taxonomy" id="37001"/>
    <lineage>
        <taxon>Eukaryota</taxon>
        <taxon>Metazoa</taxon>
        <taxon>Ecdysozoa</taxon>
        <taxon>Arthropoda</taxon>
        <taxon>Hexapoda</taxon>
        <taxon>Insecta</taxon>
        <taxon>Pterygota</taxon>
        <taxon>Neoptera</taxon>
        <taxon>Endopterygota</taxon>
        <taxon>Diptera</taxon>
        <taxon>Brachycera</taxon>
        <taxon>Muscomorpha</taxon>
        <taxon>Hippoboscoidea</taxon>
        <taxon>Glossinidae</taxon>
        <taxon>Glossina</taxon>
    </lineage>
</organism>
<dbReference type="VEuPathDB" id="VectorBase:GBRI021752"/>
<name>A0A1A9WJ62_9MUSC</name>
<dbReference type="Proteomes" id="UP000091820">
    <property type="component" value="Unassembled WGS sequence"/>
</dbReference>
<keyword evidence="2" id="KW-1185">Reference proteome</keyword>
<dbReference type="EnsemblMetazoa" id="GBRI021752-RA">
    <property type="protein sequence ID" value="GBRI021752-PA"/>
    <property type="gene ID" value="GBRI021752"/>
</dbReference>